<comment type="subcellular location">
    <subcellularLocation>
        <location evidence="1">Cell envelope</location>
    </subcellularLocation>
</comment>
<dbReference type="InterPro" id="IPR050465">
    <property type="entry name" value="UPF0194_transport"/>
</dbReference>
<keyword evidence="6" id="KW-1185">Reference proteome</keyword>
<evidence type="ECO:0000313" key="6">
    <source>
        <dbReference type="Proteomes" id="UP001350748"/>
    </source>
</evidence>
<organism evidence="5 6">
    <name type="scientific">Methylocystis borbori</name>
    <dbReference type="NCBI Taxonomy" id="3118750"/>
    <lineage>
        <taxon>Bacteria</taxon>
        <taxon>Pseudomonadati</taxon>
        <taxon>Pseudomonadota</taxon>
        <taxon>Alphaproteobacteria</taxon>
        <taxon>Hyphomicrobiales</taxon>
        <taxon>Methylocystaceae</taxon>
        <taxon>Methylocystis</taxon>
    </lineage>
</organism>
<dbReference type="Gene3D" id="2.40.50.100">
    <property type="match status" value="1"/>
</dbReference>
<evidence type="ECO:0000256" key="2">
    <source>
        <dbReference type="ARBA" id="ARBA00023054"/>
    </source>
</evidence>
<feature type="domain" description="YbhG-like alpha-helical hairpin" evidence="4">
    <location>
        <begin position="83"/>
        <end position="198"/>
    </location>
</feature>
<dbReference type="PANTHER" id="PTHR32347:SF23">
    <property type="entry name" value="BLL5650 PROTEIN"/>
    <property type="match status" value="1"/>
</dbReference>
<dbReference type="Pfam" id="PF25881">
    <property type="entry name" value="HH_YBHG"/>
    <property type="match status" value="1"/>
</dbReference>
<proteinExistence type="predicted"/>
<sequence>MKPWALVLALALAAVAVWRFAGRSESANGAFLGYVEGETLYIGPNESERLASLAVTTGAEVQKGAPLFAMSTTLLGRERDEAAARIGQMEAQVENLRAAMNRPQQIAVLEAGQERAEAALRLSLADYDRQQKLYADGHVAKAALDRAAMARDRDQANLKEARRQVEAARMASRSHEIEAAAENVRQARAQLEALDIRIKRQNVVAPADGVVQDIYFRPGEMVNAGQPVLALLPPENRKVRFYVSEPKLANVALGERMRVSCDGCAGDLFGRVSYIASQQEYTPPVIFSDTERAKLVFKAEARLEGAARALPIGMPVAVTPAPEALGAAR</sequence>
<name>A0ABU7XEC8_9HYPH</name>
<protein>
    <submittedName>
        <fullName evidence="5">HlyD family efflux transporter periplasmic adaptor subunit</fullName>
    </submittedName>
</protein>
<keyword evidence="2 3" id="KW-0175">Coiled coil</keyword>
<dbReference type="InterPro" id="IPR059052">
    <property type="entry name" value="HH_YbhG-like"/>
</dbReference>
<evidence type="ECO:0000313" key="5">
    <source>
        <dbReference type="EMBL" id="MEF3365730.1"/>
    </source>
</evidence>
<dbReference type="Gene3D" id="2.40.30.170">
    <property type="match status" value="1"/>
</dbReference>
<evidence type="ECO:0000256" key="3">
    <source>
        <dbReference type="SAM" id="Coils"/>
    </source>
</evidence>
<gene>
    <name evidence="5" type="ORF">V3H18_04195</name>
</gene>
<dbReference type="EMBL" id="JAZHYN010000008">
    <property type="protein sequence ID" value="MEF3365730.1"/>
    <property type="molecule type" value="Genomic_DNA"/>
</dbReference>
<dbReference type="SUPFAM" id="SSF111369">
    <property type="entry name" value="HlyD-like secretion proteins"/>
    <property type="match status" value="1"/>
</dbReference>
<evidence type="ECO:0000259" key="4">
    <source>
        <dbReference type="Pfam" id="PF25881"/>
    </source>
</evidence>
<dbReference type="Proteomes" id="UP001350748">
    <property type="component" value="Unassembled WGS sequence"/>
</dbReference>
<accession>A0ABU7XEC8</accession>
<dbReference type="PANTHER" id="PTHR32347">
    <property type="entry name" value="EFFLUX SYSTEM COMPONENT YKNX-RELATED"/>
    <property type="match status" value="1"/>
</dbReference>
<comment type="caution">
    <text evidence="5">The sequence shown here is derived from an EMBL/GenBank/DDBJ whole genome shotgun (WGS) entry which is preliminary data.</text>
</comment>
<evidence type="ECO:0000256" key="1">
    <source>
        <dbReference type="ARBA" id="ARBA00004196"/>
    </source>
</evidence>
<reference evidence="5 6" key="1">
    <citation type="submission" date="2024-02" db="EMBL/GenBank/DDBJ databases">
        <authorList>
            <person name="Grouzdev D."/>
        </authorList>
    </citation>
    <scope>NUCLEOTIDE SEQUENCE [LARGE SCALE GENOMIC DNA]</scope>
    <source>
        <strain evidence="5 6">9N</strain>
    </source>
</reference>
<feature type="coiled-coil region" evidence="3">
    <location>
        <begin position="144"/>
        <end position="197"/>
    </location>
</feature>
<dbReference type="Gene3D" id="1.10.287.470">
    <property type="entry name" value="Helix hairpin bin"/>
    <property type="match status" value="2"/>
</dbReference>
<dbReference type="RefSeq" id="WP_332080657.1">
    <property type="nucleotide sequence ID" value="NZ_JAZHYN010000008.1"/>
</dbReference>